<dbReference type="InterPro" id="IPR027443">
    <property type="entry name" value="IPNS-like_sf"/>
</dbReference>
<evidence type="ECO:0000313" key="6">
    <source>
        <dbReference type="EMBL" id="KAA2214285.1"/>
    </source>
</evidence>
<dbReference type="PANTHER" id="PTHR46332">
    <property type="entry name" value="ASPARTATE BETA-HYDROXYLASE DOMAIN-CONTAINING PROTEIN 2"/>
    <property type="match status" value="1"/>
</dbReference>
<dbReference type="GO" id="GO:0016020">
    <property type="term" value="C:membrane"/>
    <property type="evidence" value="ECO:0007669"/>
    <property type="project" value="TreeGrafter"/>
</dbReference>
<dbReference type="Pfam" id="PF05118">
    <property type="entry name" value="Asp_Arg_Hydrox"/>
    <property type="match status" value="1"/>
</dbReference>
<comment type="caution">
    <text evidence="6">The sequence shown here is derived from an EMBL/GenBank/DDBJ whole genome shotgun (WGS) entry which is preliminary data.</text>
</comment>
<keyword evidence="2" id="KW-0223">Dioxygenase</keyword>
<protein>
    <submittedName>
        <fullName evidence="6">Aspartyl/asparaginyl beta-hydroxylase domain-containing protein</fullName>
    </submittedName>
</protein>
<dbReference type="InterPro" id="IPR007803">
    <property type="entry name" value="Asp/Arg/Pro-Hydrxlase"/>
</dbReference>
<proteinExistence type="inferred from homology"/>
<evidence type="ECO:0000256" key="1">
    <source>
        <dbReference type="ARBA" id="ARBA00007730"/>
    </source>
</evidence>
<dbReference type="SUPFAM" id="SSF51197">
    <property type="entry name" value="Clavaminate synthase-like"/>
    <property type="match status" value="1"/>
</dbReference>
<evidence type="ECO:0000256" key="3">
    <source>
        <dbReference type="ARBA" id="ARBA00023002"/>
    </source>
</evidence>
<reference evidence="6 7" key="1">
    <citation type="journal article" date="2015" name="Int. J. Syst. Evol. Microbiol.">
        <title>Roseomonas oryzae sp. nov., isolated from paddy rhizosphere soil.</title>
        <authorList>
            <person name="Ramaprasad E.V."/>
            <person name="Sasikala Ch."/>
            <person name="Ramana Ch.V."/>
        </authorList>
    </citation>
    <scope>NUCLEOTIDE SEQUENCE [LARGE SCALE GENOMIC DNA]</scope>
    <source>
        <strain evidence="6 7">KCTC 42542</strain>
    </source>
</reference>
<evidence type="ECO:0000259" key="5">
    <source>
        <dbReference type="Pfam" id="PF05118"/>
    </source>
</evidence>
<evidence type="ECO:0000313" key="7">
    <source>
        <dbReference type="Proteomes" id="UP000322110"/>
    </source>
</evidence>
<comment type="similarity">
    <text evidence="1">Belongs to the aspartyl/asparaginyl beta-hydroxylase family.</text>
</comment>
<organism evidence="6 7">
    <name type="scientific">Teichococcus oryzae</name>
    <dbReference type="NCBI Taxonomy" id="1608942"/>
    <lineage>
        <taxon>Bacteria</taxon>
        <taxon>Pseudomonadati</taxon>
        <taxon>Pseudomonadota</taxon>
        <taxon>Alphaproteobacteria</taxon>
        <taxon>Acetobacterales</taxon>
        <taxon>Roseomonadaceae</taxon>
        <taxon>Roseomonas</taxon>
    </lineage>
</organism>
<dbReference type="OrthoDB" id="21665at2"/>
<keyword evidence="3" id="KW-0560">Oxidoreductase</keyword>
<gene>
    <name evidence="6" type="ORF">F0Q34_00695</name>
</gene>
<sequence length="293" mass="33426">MGTGTPVQRPNPDGETSFLHHGATPPGGTDAPQQTFGTTDMAPLERPSAITRFFMSVVAWAEKLNLKHSAVGNPPVYDNATFPWAAEVEREWHLIRKELEQVLVRQSELPSFHDISTDVQTISKDSAWKTFFLAGYGLSSAENIKRCPETWRIVQKIPGLKTAMFSIFEPGKHLPAHRGPYNGVLRLHLGLIVPEQSDRLAIRVDKQVCHWQEGKALIFDDAYDHEAWNHTDQTRVVLFVDFVKPLRFPARLVNWLLLNLAVFTPFIREGLDNHKEWEKKFYAQAEQLRNRPN</sequence>
<name>A0A5B2TJV5_9PROT</name>
<keyword evidence="7" id="KW-1185">Reference proteome</keyword>
<dbReference type="EMBL" id="VUKA01000001">
    <property type="protein sequence ID" value="KAA2214285.1"/>
    <property type="molecule type" value="Genomic_DNA"/>
</dbReference>
<dbReference type="GO" id="GO:0051213">
    <property type="term" value="F:dioxygenase activity"/>
    <property type="evidence" value="ECO:0007669"/>
    <property type="project" value="UniProtKB-KW"/>
</dbReference>
<dbReference type="Gene3D" id="2.60.120.330">
    <property type="entry name" value="B-lactam Antibiotic, Isopenicillin N Synthase, Chain"/>
    <property type="match status" value="1"/>
</dbReference>
<evidence type="ECO:0000256" key="2">
    <source>
        <dbReference type="ARBA" id="ARBA00022964"/>
    </source>
</evidence>
<evidence type="ECO:0000256" key="4">
    <source>
        <dbReference type="SAM" id="MobiDB-lite"/>
    </source>
</evidence>
<dbReference type="Proteomes" id="UP000322110">
    <property type="component" value="Unassembled WGS sequence"/>
</dbReference>
<dbReference type="AlphaFoldDB" id="A0A5B2TJV5"/>
<feature type="domain" description="Aspartyl/asparaginy/proline hydroxylase" evidence="5">
    <location>
        <begin position="89"/>
        <end position="245"/>
    </location>
</feature>
<feature type="region of interest" description="Disordered" evidence="4">
    <location>
        <begin position="1"/>
        <end position="41"/>
    </location>
</feature>
<dbReference type="InterPro" id="IPR051821">
    <property type="entry name" value="Asp/Asn_beta-hydroxylase"/>
</dbReference>
<dbReference type="PANTHER" id="PTHR46332:SF5">
    <property type="entry name" value="ASPARTATE BETA-HYDROXYLASE DOMAIN CONTAINING 2"/>
    <property type="match status" value="1"/>
</dbReference>
<accession>A0A5B2TJV5</accession>